<organism evidence="2 3">
    <name type="scientific">Candidatus Liberibacter asiaticus str. gxpsy</name>
    <dbReference type="NCBI Taxonomy" id="1174529"/>
    <lineage>
        <taxon>Bacteria</taxon>
        <taxon>Pseudomonadati</taxon>
        <taxon>Pseudomonadota</taxon>
        <taxon>Alphaproteobacteria</taxon>
        <taxon>Hyphomicrobiales</taxon>
        <taxon>Rhizobiaceae</taxon>
        <taxon>Liberibacter</taxon>
    </lineage>
</organism>
<protein>
    <submittedName>
        <fullName evidence="2">Uncharacterized protein</fullName>
    </submittedName>
</protein>
<evidence type="ECO:0000256" key="1">
    <source>
        <dbReference type="SAM" id="Phobius"/>
    </source>
</evidence>
<keyword evidence="1" id="KW-0472">Membrane</keyword>
<accession>A0ABM5NG55</accession>
<dbReference type="RefSeq" id="WP_015452651.1">
    <property type="nucleotide sequence ID" value="NC_020549.1"/>
</dbReference>
<gene>
    <name evidence="2" type="ORF">WSI_03420</name>
</gene>
<proteinExistence type="predicted"/>
<dbReference type="GeneID" id="93077045"/>
<feature type="transmembrane region" description="Helical" evidence="1">
    <location>
        <begin position="6"/>
        <end position="24"/>
    </location>
</feature>
<dbReference type="Proteomes" id="UP000011820">
    <property type="component" value="Chromosome"/>
</dbReference>
<evidence type="ECO:0000313" key="2">
    <source>
        <dbReference type="EMBL" id="AGH17054.1"/>
    </source>
</evidence>
<dbReference type="EMBL" id="CP004005">
    <property type="protein sequence ID" value="AGH17054.1"/>
    <property type="molecule type" value="Genomic_DNA"/>
</dbReference>
<sequence length="176" mass="19969">MLKFLFSGIWISVVTLISFYMLFLRSMDTMVENHVPPLAIKNTNIIKSELVSIPSVSNGVLQAYFLVKLSFIVNDSQERSYLKEIATDYLYTLLSGPPMGDFVQIKAFGFDNLRKKIKEDLNSRLGSQFISEVLIDELNYLSIVDMRSNCLRLGSNASDLMTQKGSLIEKNKEPLK</sequence>
<keyword evidence="1" id="KW-1133">Transmembrane helix</keyword>
<name>A0ABM5NG55_LIBAS</name>
<evidence type="ECO:0000313" key="3">
    <source>
        <dbReference type="Proteomes" id="UP000011820"/>
    </source>
</evidence>
<reference evidence="2 3" key="1">
    <citation type="journal article" date="2013" name="Genome Announc.">
        <title>Complete Genome Sequence of a Chinese Strain of 'Candidatus Liberibacter asiaticus'.</title>
        <authorList>
            <person name="Lin H."/>
            <person name="Han C.S."/>
            <person name="Liu B."/>
            <person name="Lou B."/>
            <person name="Bai X."/>
            <person name="Deng C."/>
            <person name="Civerolo E.L."/>
            <person name="Gupta G."/>
        </authorList>
    </citation>
    <scope>NUCLEOTIDE SEQUENCE [LARGE SCALE GENOMIC DNA]</scope>
    <source>
        <strain evidence="3">gxpsy</strain>
    </source>
</reference>
<keyword evidence="3" id="KW-1185">Reference proteome</keyword>
<keyword evidence="1" id="KW-0812">Transmembrane</keyword>